<dbReference type="EMBL" id="CM044703">
    <property type="protein sequence ID" value="KAI5670552.1"/>
    <property type="molecule type" value="Genomic_DNA"/>
</dbReference>
<evidence type="ECO:0000313" key="2">
    <source>
        <dbReference type="Proteomes" id="UP001060085"/>
    </source>
</evidence>
<gene>
    <name evidence="1" type="ORF">M9H77_10916</name>
</gene>
<name>A0ACC0BD40_CATRO</name>
<comment type="caution">
    <text evidence="1">The sequence shown here is derived from an EMBL/GenBank/DDBJ whole genome shotgun (WGS) entry which is preliminary data.</text>
</comment>
<accession>A0ACC0BD40</accession>
<reference evidence="2" key="1">
    <citation type="journal article" date="2023" name="Nat. Plants">
        <title>Single-cell RNA sequencing provides a high-resolution roadmap for understanding the multicellular compartmentation of specialized metabolism.</title>
        <authorList>
            <person name="Sun S."/>
            <person name="Shen X."/>
            <person name="Li Y."/>
            <person name="Li Y."/>
            <person name="Wang S."/>
            <person name="Li R."/>
            <person name="Zhang H."/>
            <person name="Shen G."/>
            <person name="Guo B."/>
            <person name="Wei J."/>
            <person name="Xu J."/>
            <person name="St-Pierre B."/>
            <person name="Chen S."/>
            <person name="Sun C."/>
        </authorList>
    </citation>
    <scope>NUCLEOTIDE SEQUENCE [LARGE SCALE GENOMIC DNA]</scope>
</reference>
<organism evidence="1 2">
    <name type="scientific">Catharanthus roseus</name>
    <name type="common">Madagascar periwinkle</name>
    <name type="synonym">Vinca rosea</name>
    <dbReference type="NCBI Taxonomy" id="4058"/>
    <lineage>
        <taxon>Eukaryota</taxon>
        <taxon>Viridiplantae</taxon>
        <taxon>Streptophyta</taxon>
        <taxon>Embryophyta</taxon>
        <taxon>Tracheophyta</taxon>
        <taxon>Spermatophyta</taxon>
        <taxon>Magnoliopsida</taxon>
        <taxon>eudicotyledons</taxon>
        <taxon>Gunneridae</taxon>
        <taxon>Pentapetalae</taxon>
        <taxon>asterids</taxon>
        <taxon>lamiids</taxon>
        <taxon>Gentianales</taxon>
        <taxon>Apocynaceae</taxon>
        <taxon>Rauvolfioideae</taxon>
        <taxon>Vinceae</taxon>
        <taxon>Catharanthinae</taxon>
        <taxon>Catharanthus</taxon>
    </lineage>
</organism>
<sequence length="347" mass="38115">MSAFSILSSTFVIILLSLSPELVFSRSLPNTPKFDPNLQLVGDAKPVNGASCVELTASNSSLSSGLLIQSKPFKFVTTRSKRPTPSSFSTDFTFSISSHDGDGLALIVVPADFVPKFSGESFGLSREKKYFAVEFDTSVNGNVGDENANHVGVDVDSLVSWKVSNASSVNLVLNSGIKLHSWVDYDSSSKRLEVRLSKFGSPRPYNPLLVYQIDLGEMWKGEEVLVGLSSSNGNSMQRTSVYSWKFRVRTVPKWLHSQPLDPRGFSTEQKEEKMAHKQKGCLFWFLSGLIFATGCGMLVALAVLFLSFLFANQEVAVIPVKCSTSSGDFRYEKINLVLEDKSTDVKS</sequence>
<keyword evidence="2" id="KW-1185">Reference proteome</keyword>
<proteinExistence type="predicted"/>
<evidence type="ECO:0000313" key="1">
    <source>
        <dbReference type="EMBL" id="KAI5670552.1"/>
    </source>
</evidence>
<protein>
    <submittedName>
        <fullName evidence="1">Uncharacterized protein</fullName>
    </submittedName>
</protein>
<dbReference type="Proteomes" id="UP001060085">
    <property type="component" value="Linkage Group LG03"/>
</dbReference>